<proteinExistence type="inferred from homology"/>
<dbReference type="InterPro" id="IPR005111">
    <property type="entry name" value="MoeA_C_domain_IV"/>
</dbReference>
<reference evidence="8 9" key="1">
    <citation type="submission" date="2020-12" db="EMBL/GenBank/DDBJ databases">
        <title>HMF7856_wgs.fasta genome submission.</title>
        <authorList>
            <person name="Kang H."/>
            <person name="Kim H."/>
            <person name="Joh K."/>
        </authorList>
    </citation>
    <scope>NUCLEOTIDE SEQUENCE [LARGE SCALE GENOMIC DNA]</scope>
    <source>
        <strain evidence="8 9">HMF7856</strain>
    </source>
</reference>
<evidence type="ECO:0000256" key="1">
    <source>
        <dbReference type="ARBA" id="ARBA00002901"/>
    </source>
</evidence>
<evidence type="ECO:0000256" key="2">
    <source>
        <dbReference type="ARBA" id="ARBA00005046"/>
    </source>
</evidence>
<dbReference type="InterPro" id="IPR008284">
    <property type="entry name" value="MoCF_biosynth_CS"/>
</dbReference>
<name>A0A6I4I2G9_9SPHI</name>
<dbReference type="Gene3D" id="2.170.190.11">
    <property type="entry name" value="Molybdopterin biosynthesis moea protein, domain 3"/>
    <property type="match status" value="1"/>
</dbReference>
<dbReference type="InterPro" id="IPR038987">
    <property type="entry name" value="MoeA-like"/>
</dbReference>
<dbReference type="SUPFAM" id="SSF53218">
    <property type="entry name" value="Molybdenum cofactor biosynthesis proteins"/>
    <property type="match status" value="1"/>
</dbReference>
<protein>
    <recommendedName>
        <fullName evidence="6">Molybdopterin molybdenumtransferase</fullName>
        <ecNumber evidence="6">2.10.1.1</ecNumber>
    </recommendedName>
</protein>
<dbReference type="PROSITE" id="PS01079">
    <property type="entry name" value="MOCF_BIOSYNTHESIS_2"/>
    <property type="match status" value="1"/>
</dbReference>
<dbReference type="InterPro" id="IPR005110">
    <property type="entry name" value="MoeA_linker/N"/>
</dbReference>
<evidence type="ECO:0000313" key="9">
    <source>
        <dbReference type="Proteomes" id="UP000429232"/>
    </source>
</evidence>
<comment type="cofactor">
    <cofactor evidence="6">
        <name>Mg(2+)</name>
        <dbReference type="ChEBI" id="CHEBI:18420"/>
    </cofactor>
</comment>
<evidence type="ECO:0000259" key="7">
    <source>
        <dbReference type="SMART" id="SM00852"/>
    </source>
</evidence>
<dbReference type="InterPro" id="IPR001453">
    <property type="entry name" value="MoaB/Mog_dom"/>
</dbReference>
<dbReference type="GO" id="GO:0006777">
    <property type="term" value="P:Mo-molybdopterin cofactor biosynthetic process"/>
    <property type="evidence" value="ECO:0007669"/>
    <property type="project" value="UniProtKB-UniRule"/>
</dbReference>
<dbReference type="SUPFAM" id="SSF63867">
    <property type="entry name" value="MoeA C-terminal domain-like"/>
    <property type="match status" value="1"/>
</dbReference>
<accession>A0A6I4I2G9</accession>
<dbReference type="GO" id="GO:0046872">
    <property type="term" value="F:metal ion binding"/>
    <property type="evidence" value="ECO:0007669"/>
    <property type="project" value="UniProtKB-UniRule"/>
</dbReference>
<dbReference type="SMART" id="SM00852">
    <property type="entry name" value="MoCF_biosynth"/>
    <property type="match status" value="1"/>
</dbReference>
<feature type="domain" description="MoaB/Mog" evidence="7">
    <location>
        <begin position="176"/>
        <end position="314"/>
    </location>
</feature>
<dbReference type="Pfam" id="PF00994">
    <property type="entry name" value="MoCF_biosynth"/>
    <property type="match status" value="1"/>
</dbReference>
<keyword evidence="6" id="KW-0479">Metal-binding</keyword>
<keyword evidence="6" id="KW-0460">Magnesium</keyword>
<dbReference type="AlphaFoldDB" id="A0A6I4I2G9"/>
<dbReference type="RefSeq" id="WP_157526760.1">
    <property type="nucleotide sequence ID" value="NZ_CP066775.1"/>
</dbReference>
<dbReference type="PANTHER" id="PTHR10192">
    <property type="entry name" value="MOLYBDOPTERIN BIOSYNTHESIS PROTEIN"/>
    <property type="match status" value="1"/>
</dbReference>
<dbReference type="EC" id="2.10.1.1" evidence="6"/>
<comment type="function">
    <text evidence="1 6">Catalyzes the insertion of molybdate into adenylated molybdopterin with the concomitant release of AMP.</text>
</comment>
<keyword evidence="6" id="KW-0500">Molybdenum</keyword>
<sequence>MIDVAESLTLVLAEAKNFGVEEVPLLIAAGRVLAEDIIADRDYPPFDRVTMDGIAIASSVFIDGIREFKMEAIQAAGQPQVTLTNKKNCIEVMTGAMLPIGTDAVIPYELCDIRSGSAIVNTDMVAAYQNVHRRGVDSKQGEVLIAKDARITPAVIGLLASSGYNKVKVYHLPKIAVCATGDELVPVKAMPLPHQIRQSNSYMLTTALQKDCITASQYHLPDNALLLKEQLTTITAYYDVVLLSGAVSKGKFDYLPRVLNEMGFSEKFHGIAQRPGKPFLFGKMPNGALIFGFPGNPVSTYVCYQLYFRGWLNACLKQQSRPASAFLSKPFTFKPDLTLHLLVNAATERGKVIAHPVETSTSGDLVSLAAANAILTLAKGRDEFGTDEAFSLHWL</sequence>
<dbReference type="UniPathway" id="UPA00344"/>
<dbReference type="PANTHER" id="PTHR10192:SF5">
    <property type="entry name" value="GEPHYRIN"/>
    <property type="match status" value="1"/>
</dbReference>
<dbReference type="Gene3D" id="2.40.340.10">
    <property type="entry name" value="MoeA, C-terminal, domain IV"/>
    <property type="match status" value="1"/>
</dbReference>
<dbReference type="GO" id="GO:0005829">
    <property type="term" value="C:cytosol"/>
    <property type="evidence" value="ECO:0007669"/>
    <property type="project" value="TreeGrafter"/>
</dbReference>
<dbReference type="InterPro" id="IPR036135">
    <property type="entry name" value="MoeA_linker/N_sf"/>
</dbReference>
<dbReference type="Pfam" id="PF03454">
    <property type="entry name" value="MoeA_C"/>
    <property type="match status" value="1"/>
</dbReference>
<dbReference type="Pfam" id="PF03453">
    <property type="entry name" value="MoeA_N"/>
    <property type="match status" value="1"/>
</dbReference>
<evidence type="ECO:0000313" key="8">
    <source>
        <dbReference type="EMBL" id="QQL50733.1"/>
    </source>
</evidence>
<dbReference type="SUPFAM" id="SSF63882">
    <property type="entry name" value="MoeA N-terminal region -like"/>
    <property type="match status" value="1"/>
</dbReference>
<dbReference type="Proteomes" id="UP000429232">
    <property type="component" value="Chromosome"/>
</dbReference>
<evidence type="ECO:0000256" key="6">
    <source>
        <dbReference type="RuleBase" id="RU365090"/>
    </source>
</evidence>
<evidence type="ECO:0000256" key="3">
    <source>
        <dbReference type="ARBA" id="ARBA00010763"/>
    </source>
</evidence>
<keyword evidence="4 6" id="KW-0501">Molybdenum cofactor biosynthesis</keyword>
<dbReference type="KEGG" id="mgik:GO620_004545"/>
<comment type="catalytic activity">
    <reaction evidence="5">
        <text>adenylyl-molybdopterin + molybdate = Mo-molybdopterin + AMP + H(+)</text>
        <dbReference type="Rhea" id="RHEA:35047"/>
        <dbReference type="ChEBI" id="CHEBI:15378"/>
        <dbReference type="ChEBI" id="CHEBI:36264"/>
        <dbReference type="ChEBI" id="CHEBI:62727"/>
        <dbReference type="ChEBI" id="CHEBI:71302"/>
        <dbReference type="ChEBI" id="CHEBI:456215"/>
        <dbReference type="EC" id="2.10.1.1"/>
    </reaction>
</comment>
<evidence type="ECO:0000256" key="5">
    <source>
        <dbReference type="ARBA" id="ARBA00047317"/>
    </source>
</evidence>
<gene>
    <name evidence="8" type="ORF">GO620_004545</name>
</gene>
<keyword evidence="9" id="KW-1185">Reference proteome</keyword>
<dbReference type="GO" id="GO:0061599">
    <property type="term" value="F:molybdopterin molybdotransferase activity"/>
    <property type="evidence" value="ECO:0007669"/>
    <property type="project" value="UniProtKB-UniRule"/>
</dbReference>
<dbReference type="Gene3D" id="3.40.980.10">
    <property type="entry name" value="MoaB/Mog-like domain"/>
    <property type="match status" value="1"/>
</dbReference>
<comment type="pathway">
    <text evidence="2 6">Cofactor biosynthesis; molybdopterin biosynthesis.</text>
</comment>
<keyword evidence="6 8" id="KW-0808">Transferase</keyword>
<dbReference type="CDD" id="cd00887">
    <property type="entry name" value="MoeA"/>
    <property type="match status" value="1"/>
</dbReference>
<dbReference type="InterPro" id="IPR036425">
    <property type="entry name" value="MoaB/Mog-like_dom_sf"/>
</dbReference>
<dbReference type="Gene3D" id="3.90.105.10">
    <property type="entry name" value="Molybdopterin biosynthesis moea protein, domain 2"/>
    <property type="match status" value="1"/>
</dbReference>
<organism evidence="8 9">
    <name type="scientific">Mucilaginibacter ginkgonis</name>
    <dbReference type="NCBI Taxonomy" id="2682091"/>
    <lineage>
        <taxon>Bacteria</taxon>
        <taxon>Pseudomonadati</taxon>
        <taxon>Bacteroidota</taxon>
        <taxon>Sphingobacteriia</taxon>
        <taxon>Sphingobacteriales</taxon>
        <taxon>Sphingobacteriaceae</taxon>
        <taxon>Mucilaginibacter</taxon>
    </lineage>
</organism>
<comment type="similarity">
    <text evidence="3 6">Belongs to the MoeA family.</text>
</comment>
<dbReference type="EMBL" id="CP066775">
    <property type="protein sequence ID" value="QQL50733.1"/>
    <property type="molecule type" value="Genomic_DNA"/>
</dbReference>
<evidence type="ECO:0000256" key="4">
    <source>
        <dbReference type="ARBA" id="ARBA00023150"/>
    </source>
</evidence>
<dbReference type="InterPro" id="IPR036688">
    <property type="entry name" value="MoeA_C_domain_IV_sf"/>
</dbReference>